<evidence type="ECO:0008006" key="3">
    <source>
        <dbReference type="Google" id="ProtNLM"/>
    </source>
</evidence>
<evidence type="ECO:0000313" key="1">
    <source>
        <dbReference type="EMBL" id="GGE47709.1"/>
    </source>
</evidence>
<dbReference type="EMBL" id="BMCP01000002">
    <property type="protein sequence ID" value="GGE47709.1"/>
    <property type="molecule type" value="Genomic_DNA"/>
</dbReference>
<dbReference type="Gene3D" id="1.20.120.160">
    <property type="entry name" value="HPT domain"/>
    <property type="match status" value="1"/>
</dbReference>
<protein>
    <recommendedName>
        <fullName evidence="3">Hpt domain-containing protein</fullName>
    </recommendedName>
</protein>
<name>A0A8J2YJI3_9RHOB</name>
<sequence>MPPTDLRAFAKYIPGEGLDEAALERAEQALQALEGNFGAWMQHEVDALVTEREALRLPVASARAFDPFYRASHDLRGQAATFGYPVAGEIADNLCNYMDAVSLPDGISMEFVDAHINAIVAVLREDVRDSSNPIARALLWELGEARKRFAPSPADGDDAEASGQA</sequence>
<dbReference type="Proteomes" id="UP000602745">
    <property type="component" value="Unassembled WGS sequence"/>
</dbReference>
<reference evidence="1" key="2">
    <citation type="submission" date="2020-09" db="EMBL/GenBank/DDBJ databases">
        <authorList>
            <person name="Sun Q."/>
            <person name="Sedlacek I."/>
        </authorList>
    </citation>
    <scope>NUCLEOTIDE SEQUENCE</scope>
    <source>
        <strain evidence="1">CCM 7684</strain>
    </source>
</reference>
<organism evidence="1 2">
    <name type="scientific">Agaricicola taiwanensis</name>
    <dbReference type="NCBI Taxonomy" id="591372"/>
    <lineage>
        <taxon>Bacteria</taxon>
        <taxon>Pseudomonadati</taxon>
        <taxon>Pseudomonadota</taxon>
        <taxon>Alphaproteobacteria</taxon>
        <taxon>Rhodobacterales</taxon>
        <taxon>Paracoccaceae</taxon>
        <taxon>Agaricicola</taxon>
    </lineage>
</organism>
<evidence type="ECO:0000313" key="2">
    <source>
        <dbReference type="Proteomes" id="UP000602745"/>
    </source>
</evidence>
<reference evidence="1" key="1">
    <citation type="journal article" date="2014" name="Int. J. Syst. Evol. Microbiol.">
        <title>Complete genome sequence of Corynebacterium casei LMG S-19264T (=DSM 44701T), isolated from a smear-ripened cheese.</title>
        <authorList>
            <consortium name="US DOE Joint Genome Institute (JGI-PGF)"/>
            <person name="Walter F."/>
            <person name="Albersmeier A."/>
            <person name="Kalinowski J."/>
            <person name="Ruckert C."/>
        </authorList>
    </citation>
    <scope>NUCLEOTIDE SEQUENCE</scope>
    <source>
        <strain evidence="1">CCM 7684</strain>
    </source>
</reference>
<dbReference type="GO" id="GO:0000160">
    <property type="term" value="P:phosphorelay signal transduction system"/>
    <property type="evidence" value="ECO:0007669"/>
    <property type="project" value="InterPro"/>
</dbReference>
<dbReference type="SUPFAM" id="SSF47226">
    <property type="entry name" value="Histidine-containing phosphotransfer domain, HPT domain"/>
    <property type="match status" value="1"/>
</dbReference>
<proteinExistence type="predicted"/>
<dbReference type="AlphaFoldDB" id="A0A8J2YJI3"/>
<accession>A0A8J2YJI3</accession>
<keyword evidence="2" id="KW-1185">Reference proteome</keyword>
<comment type="caution">
    <text evidence="1">The sequence shown here is derived from an EMBL/GenBank/DDBJ whole genome shotgun (WGS) entry which is preliminary data.</text>
</comment>
<gene>
    <name evidence="1" type="ORF">GCM10007276_26190</name>
</gene>
<dbReference type="InterPro" id="IPR036641">
    <property type="entry name" value="HPT_dom_sf"/>
</dbReference>